<evidence type="ECO:0000259" key="4">
    <source>
        <dbReference type="PROSITE" id="PS51898"/>
    </source>
</evidence>
<dbReference type="PANTHER" id="PTHR30349:SF41">
    <property type="entry name" value="INTEGRASE_RECOMBINASE PROTEIN MJ0367-RELATED"/>
    <property type="match status" value="1"/>
</dbReference>
<name>A0A0E2APF2_BACFG</name>
<dbReference type="Proteomes" id="UP000003879">
    <property type="component" value="Unassembled WGS sequence"/>
</dbReference>
<dbReference type="PATRIC" id="fig|997883.3.peg.2180"/>
<keyword evidence="2" id="KW-0238">DNA-binding</keyword>
<dbReference type="PROSITE" id="PS51898">
    <property type="entry name" value="TYR_RECOMBINASE"/>
    <property type="match status" value="1"/>
</dbReference>
<dbReference type="InterPro" id="IPR013762">
    <property type="entry name" value="Integrase-like_cat_sf"/>
</dbReference>
<dbReference type="Pfam" id="PF00589">
    <property type="entry name" value="Phage_integrase"/>
    <property type="match status" value="1"/>
</dbReference>
<dbReference type="EMBL" id="AGXN01000012">
    <property type="protein sequence ID" value="EIY96192.1"/>
    <property type="molecule type" value="Genomic_DNA"/>
</dbReference>
<sequence>MKDLRTAFLVKYPKYEIILNMYSKANDCPATWENLSKVRLQAFVDYMEERLAPNSVRQYAAKLKAVLNLYNEEVELPKDYNKILSVKNVRSTNVWLTDEELERIITYVPKNANEQLVRTQFLIGAFTGCRHSDYTRLNNRNIVGGMISYVSLKTKTHATVPLKPIVKELLTNLPKEEVSDPTFNNNIRNICRKTGITEAVKIFKAGKEVEGEKWEFVSSHTARRSFATNLYLRGADLYSISQMMGHASVEMTQNYLCCGLREQSAQVMEYFK</sequence>
<dbReference type="PANTHER" id="PTHR30349">
    <property type="entry name" value="PHAGE INTEGRASE-RELATED"/>
    <property type="match status" value="1"/>
</dbReference>
<evidence type="ECO:0000313" key="5">
    <source>
        <dbReference type="EMBL" id="EIY96192.1"/>
    </source>
</evidence>
<dbReference type="InterPro" id="IPR050090">
    <property type="entry name" value="Tyrosine_recombinase_XerCD"/>
</dbReference>
<evidence type="ECO:0000256" key="1">
    <source>
        <dbReference type="ARBA" id="ARBA00008857"/>
    </source>
</evidence>
<dbReference type="Gene3D" id="1.10.443.10">
    <property type="entry name" value="Intergrase catalytic core"/>
    <property type="match status" value="1"/>
</dbReference>
<keyword evidence="3" id="KW-0233">DNA recombination</keyword>
<dbReference type="GO" id="GO:0003677">
    <property type="term" value="F:DNA binding"/>
    <property type="evidence" value="ECO:0007669"/>
    <property type="project" value="UniProtKB-KW"/>
</dbReference>
<gene>
    <name evidence="5" type="ORF">HMPREF1056_02080</name>
</gene>
<dbReference type="SUPFAM" id="SSF56349">
    <property type="entry name" value="DNA breaking-rejoining enzymes"/>
    <property type="match status" value="1"/>
</dbReference>
<dbReference type="InterPro" id="IPR011010">
    <property type="entry name" value="DNA_brk_join_enz"/>
</dbReference>
<dbReference type="HOGENOM" id="CLU_033139_7_0_10"/>
<dbReference type="GO" id="GO:0015074">
    <property type="term" value="P:DNA integration"/>
    <property type="evidence" value="ECO:0007669"/>
    <property type="project" value="InterPro"/>
</dbReference>
<dbReference type="InterPro" id="IPR002104">
    <property type="entry name" value="Integrase_catalytic"/>
</dbReference>
<dbReference type="GO" id="GO:0006310">
    <property type="term" value="P:DNA recombination"/>
    <property type="evidence" value="ECO:0007669"/>
    <property type="project" value="UniProtKB-KW"/>
</dbReference>
<reference evidence="5 6" key="1">
    <citation type="submission" date="2012-02" db="EMBL/GenBank/DDBJ databases">
        <title>The Genome Sequence of Bacteroides fragilis CL07T12C05.</title>
        <authorList>
            <consortium name="The Broad Institute Genome Sequencing Platform"/>
            <person name="Earl A."/>
            <person name="Ward D."/>
            <person name="Feldgarden M."/>
            <person name="Gevers D."/>
            <person name="Zitomersky N.L."/>
            <person name="Coyne M.J."/>
            <person name="Comstock L.E."/>
            <person name="Young S.K."/>
            <person name="Zeng Q."/>
            <person name="Gargeya S."/>
            <person name="Fitzgerald M."/>
            <person name="Haas B."/>
            <person name="Abouelleil A."/>
            <person name="Alvarado L."/>
            <person name="Arachchi H.M."/>
            <person name="Berlin A."/>
            <person name="Chapman S.B."/>
            <person name="Gearin G."/>
            <person name="Goldberg J."/>
            <person name="Griggs A."/>
            <person name="Gujja S."/>
            <person name="Hansen M."/>
            <person name="Heiman D."/>
            <person name="Howarth C."/>
            <person name="Larimer J."/>
            <person name="Lui A."/>
            <person name="MacDonald P.J.P."/>
            <person name="McCowen C."/>
            <person name="Montmayeur A."/>
            <person name="Murphy C."/>
            <person name="Neiman D."/>
            <person name="Pearson M."/>
            <person name="Priest M."/>
            <person name="Roberts A."/>
            <person name="Saif S."/>
            <person name="Shea T."/>
            <person name="Sisk P."/>
            <person name="Stolte C."/>
            <person name="Sykes S."/>
            <person name="Wortman J."/>
            <person name="Nusbaum C."/>
            <person name="Birren B."/>
        </authorList>
    </citation>
    <scope>NUCLEOTIDE SEQUENCE [LARGE SCALE GENOMIC DNA]</scope>
    <source>
        <strain evidence="5 6">CL07T12C05</strain>
    </source>
</reference>
<organism evidence="5 6">
    <name type="scientific">Bacteroides fragilis CL07T12C05</name>
    <dbReference type="NCBI Taxonomy" id="997883"/>
    <lineage>
        <taxon>Bacteria</taxon>
        <taxon>Pseudomonadati</taxon>
        <taxon>Bacteroidota</taxon>
        <taxon>Bacteroidia</taxon>
        <taxon>Bacteroidales</taxon>
        <taxon>Bacteroidaceae</taxon>
        <taxon>Bacteroides</taxon>
    </lineage>
</organism>
<comment type="caution">
    <text evidence="5">The sequence shown here is derived from an EMBL/GenBank/DDBJ whole genome shotgun (WGS) entry which is preliminary data.</text>
</comment>
<comment type="similarity">
    <text evidence="1">Belongs to the 'phage' integrase family.</text>
</comment>
<evidence type="ECO:0000256" key="2">
    <source>
        <dbReference type="ARBA" id="ARBA00023125"/>
    </source>
</evidence>
<feature type="domain" description="Tyr recombinase" evidence="4">
    <location>
        <begin position="91"/>
        <end position="269"/>
    </location>
</feature>
<protein>
    <recommendedName>
        <fullName evidence="4">Tyr recombinase domain-containing protein</fullName>
    </recommendedName>
</protein>
<dbReference type="AlphaFoldDB" id="A0A0E2APF2"/>
<evidence type="ECO:0000313" key="6">
    <source>
        <dbReference type="Proteomes" id="UP000003879"/>
    </source>
</evidence>
<evidence type="ECO:0000256" key="3">
    <source>
        <dbReference type="ARBA" id="ARBA00023172"/>
    </source>
</evidence>
<proteinExistence type="inferred from homology"/>
<dbReference type="RefSeq" id="WP_005794462.1">
    <property type="nucleotide sequence ID" value="NZ_JH724215.1"/>
</dbReference>
<accession>A0A0E2APF2</accession>
<dbReference type="CDD" id="cd01185">
    <property type="entry name" value="INTN1_C_like"/>
    <property type="match status" value="1"/>
</dbReference>